<protein>
    <submittedName>
        <fullName evidence="1">Uncharacterized protein</fullName>
    </submittedName>
</protein>
<gene>
    <name evidence="1" type="ORF">SAMN05216588_10462</name>
</gene>
<reference evidence="1 2" key="1">
    <citation type="submission" date="2016-10" db="EMBL/GenBank/DDBJ databases">
        <authorList>
            <person name="de Groot N.N."/>
        </authorList>
    </citation>
    <scope>NUCLEOTIDE SEQUENCE [LARGE SCALE GENOMIC DNA]</scope>
    <source>
        <strain evidence="1 2">LMG 18387</strain>
    </source>
</reference>
<evidence type="ECO:0000313" key="2">
    <source>
        <dbReference type="Proteomes" id="UP000198606"/>
    </source>
</evidence>
<dbReference type="RefSeq" id="WP_084303927.1">
    <property type="nucleotide sequence ID" value="NZ_FNDG01000004.1"/>
</dbReference>
<accession>A0A1G8BJ56</accession>
<evidence type="ECO:0000313" key="1">
    <source>
        <dbReference type="EMBL" id="SDH33188.1"/>
    </source>
</evidence>
<dbReference type="EMBL" id="FNDG01000004">
    <property type="protein sequence ID" value="SDH33188.1"/>
    <property type="molecule type" value="Genomic_DNA"/>
</dbReference>
<organism evidence="1 2">
    <name type="scientific">Phytopseudomonas flavescens</name>
    <dbReference type="NCBI Taxonomy" id="29435"/>
    <lineage>
        <taxon>Bacteria</taxon>
        <taxon>Pseudomonadati</taxon>
        <taxon>Pseudomonadota</taxon>
        <taxon>Gammaproteobacteria</taxon>
        <taxon>Pseudomonadales</taxon>
        <taxon>Pseudomonadaceae</taxon>
        <taxon>Phytopseudomonas</taxon>
    </lineage>
</organism>
<sequence>MVKAVKKALSEKATQELEAQIPEKASLATKHAYEKAKASGLTVLLSRGGFIIAERADGTEQIVRASKPRRKVKAGVALKLGSGVLVNAGA</sequence>
<proteinExistence type="predicted"/>
<name>A0A1G8BJ56_9GAMM</name>
<dbReference type="AlphaFoldDB" id="A0A1G8BJ56"/>
<dbReference type="Proteomes" id="UP000198606">
    <property type="component" value="Unassembled WGS sequence"/>
</dbReference>